<evidence type="ECO:0000256" key="10">
    <source>
        <dbReference type="ARBA" id="ARBA00023237"/>
    </source>
</evidence>
<dbReference type="RefSeq" id="WP_169485476.1">
    <property type="nucleotide sequence ID" value="NZ_JABBGJ010000009.1"/>
</dbReference>
<evidence type="ECO:0000256" key="4">
    <source>
        <dbReference type="ARBA" id="ARBA00022452"/>
    </source>
</evidence>
<keyword evidence="9" id="KW-0472">Membrane</keyword>
<evidence type="ECO:0000259" key="12">
    <source>
        <dbReference type="Pfam" id="PF13609"/>
    </source>
</evidence>
<dbReference type="PRINTS" id="PR00184">
    <property type="entry name" value="NEISSPPORIN"/>
</dbReference>
<evidence type="ECO:0000256" key="5">
    <source>
        <dbReference type="ARBA" id="ARBA00022692"/>
    </source>
</evidence>
<dbReference type="Pfam" id="PF13609">
    <property type="entry name" value="Porin_4"/>
    <property type="match status" value="1"/>
</dbReference>
<protein>
    <submittedName>
        <fullName evidence="13">Porin</fullName>
    </submittedName>
</protein>
<dbReference type="CDD" id="cd00342">
    <property type="entry name" value="gram_neg_porins"/>
    <property type="match status" value="1"/>
</dbReference>
<keyword evidence="7" id="KW-0406">Ion transport</keyword>
<dbReference type="InterPro" id="IPR001702">
    <property type="entry name" value="Porin_Gram-ve"/>
</dbReference>
<evidence type="ECO:0000313" key="14">
    <source>
        <dbReference type="Proteomes" id="UP000544134"/>
    </source>
</evidence>
<dbReference type="GO" id="GO:0046930">
    <property type="term" value="C:pore complex"/>
    <property type="evidence" value="ECO:0007669"/>
    <property type="project" value="UniProtKB-KW"/>
</dbReference>
<comment type="subcellular location">
    <subcellularLocation>
        <location evidence="1">Cell outer membrane</location>
        <topology evidence="1">Multi-pass membrane protein</topology>
    </subcellularLocation>
</comment>
<proteinExistence type="predicted"/>
<dbReference type="GO" id="GO:0015288">
    <property type="term" value="F:porin activity"/>
    <property type="evidence" value="ECO:0007669"/>
    <property type="project" value="UniProtKB-KW"/>
</dbReference>
<dbReference type="InterPro" id="IPR023614">
    <property type="entry name" value="Porin_dom_sf"/>
</dbReference>
<feature type="chain" id="PRO_5032496835" evidence="11">
    <location>
        <begin position="21"/>
        <end position="375"/>
    </location>
</feature>
<feature type="domain" description="Porin" evidence="12">
    <location>
        <begin position="8"/>
        <end position="336"/>
    </location>
</feature>
<gene>
    <name evidence="13" type="ORF">HHL24_10775</name>
</gene>
<dbReference type="InterPro" id="IPR033900">
    <property type="entry name" value="Gram_neg_porin_domain"/>
</dbReference>
<dbReference type="Proteomes" id="UP000544134">
    <property type="component" value="Unassembled WGS sequence"/>
</dbReference>
<keyword evidence="5" id="KW-0812">Transmembrane</keyword>
<dbReference type="EMBL" id="JABBGJ010000009">
    <property type="protein sequence ID" value="NML98435.1"/>
    <property type="molecule type" value="Genomic_DNA"/>
</dbReference>
<evidence type="ECO:0000256" key="2">
    <source>
        <dbReference type="ARBA" id="ARBA00011233"/>
    </source>
</evidence>
<evidence type="ECO:0000313" key="13">
    <source>
        <dbReference type="EMBL" id="NML98435.1"/>
    </source>
</evidence>
<dbReference type="Gene3D" id="2.40.160.10">
    <property type="entry name" value="Porin"/>
    <property type="match status" value="1"/>
</dbReference>
<dbReference type="PANTHER" id="PTHR34501:SF9">
    <property type="entry name" value="MAJOR OUTER MEMBRANE PROTEIN P.IA"/>
    <property type="match status" value="1"/>
</dbReference>
<sequence>MKKILILAAVSATFASAANAQSSVTLYGVVDAGFTYVNNEVSASYASKHGASYGLTSGNLSGSRWGLRGREDLGGGYAAVFTLENGFSVANGAAAQGGRSFGRQAFAGISSDYGTVTLGRQYDSVVDYLGPLTATGSWGGTYFAHRGDNDNANASMRINNSVKYQSVNYGGFSFSGLYAFSNQAGAFANDRAYSAGMGYSTGGLKLAAGYLQAQGAGGNSNGAIQDGAPNIGVAGERQRQRTWGAGGSYAFGPATVGLVYTQSRFDFVYNDASVRYNNYEVNARYNLTPALAFGAAYTYTQALQHTPGTSNGSSHWNQFGLQADYALSKRTDLYAEGVAHVGADGNTVGAQVFGTDAPSSSKNQVVVTTGIRHLF</sequence>
<dbReference type="SUPFAM" id="SSF56935">
    <property type="entry name" value="Porins"/>
    <property type="match status" value="1"/>
</dbReference>
<dbReference type="GO" id="GO:0009279">
    <property type="term" value="C:cell outer membrane"/>
    <property type="evidence" value="ECO:0007669"/>
    <property type="project" value="UniProtKB-SubCell"/>
</dbReference>
<comment type="subunit">
    <text evidence="2">Homotrimer.</text>
</comment>
<dbReference type="GO" id="GO:0034220">
    <property type="term" value="P:monoatomic ion transmembrane transport"/>
    <property type="evidence" value="ECO:0007669"/>
    <property type="project" value="InterPro"/>
</dbReference>
<dbReference type="PANTHER" id="PTHR34501">
    <property type="entry name" value="PROTEIN YDDL-RELATED"/>
    <property type="match status" value="1"/>
</dbReference>
<keyword evidence="8" id="KW-0626">Porin</keyword>
<evidence type="ECO:0000256" key="1">
    <source>
        <dbReference type="ARBA" id="ARBA00004571"/>
    </source>
</evidence>
<comment type="caution">
    <text evidence="13">The sequence shown here is derived from an EMBL/GenBank/DDBJ whole genome shotgun (WGS) entry which is preliminary data.</text>
</comment>
<keyword evidence="6 11" id="KW-0732">Signal</keyword>
<keyword evidence="4" id="KW-1134">Transmembrane beta strand</keyword>
<organism evidence="13 14">
    <name type="scientific">Paraburkholderia polaris</name>
    <dbReference type="NCBI Taxonomy" id="2728848"/>
    <lineage>
        <taxon>Bacteria</taxon>
        <taxon>Pseudomonadati</taxon>
        <taxon>Pseudomonadota</taxon>
        <taxon>Betaproteobacteria</taxon>
        <taxon>Burkholderiales</taxon>
        <taxon>Burkholderiaceae</taxon>
        <taxon>Paraburkholderia</taxon>
    </lineage>
</organism>
<evidence type="ECO:0000256" key="7">
    <source>
        <dbReference type="ARBA" id="ARBA00023065"/>
    </source>
</evidence>
<evidence type="ECO:0000256" key="3">
    <source>
        <dbReference type="ARBA" id="ARBA00022448"/>
    </source>
</evidence>
<evidence type="ECO:0000256" key="9">
    <source>
        <dbReference type="ARBA" id="ARBA00023136"/>
    </source>
</evidence>
<evidence type="ECO:0000256" key="6">
    <source>
        <dbReference type="ARBA" id="ARBA00022729"/>
    </source>
</evidence>
<evidence type="ECO:0000256" key="11">
    <source>
        <dbReference type="SAM" id="SignalP"/>
    </source>
</evidence>
<feature type="signal peptide" evidence="11">
    <location>
        <begin position="1"/>
        <end position="20"/>
    </location>
</feature>
<dbReference type="AlphaFoldDB" id="A0A848ICY4"/>
<keyword evidence="10" id="KW-0998">Cell outer membrane</keyword>
<dbReference type="InterPro" id="IPR002299">
    <property type="entry name" value="Porin_Neis"/>
</dbReference>
<accession>A0A848ICY4</accession>
<dbReference type="InterPro" id="IPR050298">
    <property type="entry name" value="Gram-neg_bact_OMP"/>
</dbReference>
<keyword evidence="3" id="KW-0813">Transport</keyword>
<keyword evidence="14" id="KW-1185">Reference proteome</keyword>
<dbReference type="PRINTS" id="PR00182">
    <property type="entry name" value="ECOLNEIPORIN"/>
</dbReference>
<evidence type="ECO:0000256" key="8">
    <source>
        <dbReference type="ARBA" id="ARBA00023114"/>
    </source>
</evidence>
<reference evidence="13 14" key="1">
    <citation type="submission" date="2020-04" db="EMBL/GenBank/DDBJ databases">
        <title>Paraburkholderia sp. RP-4-7 isolated from soil.</title>
        <authorList>
            <person name="Dahal R.H."/>
        </authorList>
    </citation>
    <scope>NUCLEOTIDE SEQUENCE [LARGE SCALE GENOMIC DNA]</scope>
    <source>
        <strain evidence="13 14">RP-4-7</strain>
    </source>
</reference>
<name>A0A848ICY4_9BURK</name>